<evidence type="ECO:0000313" key="2">
    <source>
        <dbReference type="Proteomes" id="UP000679690"/>
    </source>
</evidence>
<proteinExistence type="predicted"/>
<gene>
    <name evidence="1" type="ORF">J5X75_22430</name>
</gene>
<dbReference type="RefSeq" id="WP_208469441.1">
    <property type="nucleotide sequence ID" value="NZ_JAGFNS010000014.1"/>
</dbReference>
<accession>A0ABS3UPW4</accession>
<protein>
    <submittedName>
        <fullName evidence="1">Uncharacterized protein</fullName>
    </submittedName>
</protein>
<name>A0ABS3UPW4_9ACTN</name>
<reference evidence="1 2" key="1">
    <citation type="submission" date="2021-03" db="EMBL/GenBank/DDBJ databases">
        <title>Actinoplanes flavus sp. nov., a novel actinomycete isolated from Coconut Palm rhizosphere soil.</title>
        <authorList>
            <person name="Luo X."/>
        </authorList>
    </citation>
    <scope>NUCLEOTIDE SEQUENCE [LARGE SCALE GENOMIC DNA]</scope>
    <source>
        <strain evidence="1 2">NEAU-H7</strain>
    </source>
</reference>
<dbReference type="EMBL" id="JAGFNS010000014">
    <property type="protein sequence ID" value="MBO3740266.1"/>
    <property type="molecule type" value="Genomic_DNA"/>
</dbReference>
<keyword evidence="2" id="KW-1185">Reference proteome</keyword>
<organism evidence="1 2">
    <name type="scientific">Actinoplanes flavus</name>
    <dbReference type="NCBI Taxonomy" id="2820290"/>
    <lineage>
        <taxon>Bacteria</taxon>
        <taxon>Bacillati</taxon>
        <taxon>Actinomycetota</taxon>
        <taxon>Actinomycetes</taxon>
        <taxon>Micromonosporales</taxon>
        <taxon>Micromonosporaceae</taxon>
        <taxon>Actinoplanes</taxon>
    </lineage>
</organism>
<evidence type="ECO:0000313" key="1">
    <source>
        <dbReference type="EMBL" id="MBO3740266.1"/>
    </source>
</evidence>
<dbReference type="Gene3D" id="1.10.10.60">
    <property type="entry name" value="Homeodomain-like"/>
    <property type="match status" value="1"/>
</dbReference>
<comment type="caution">
    <text evidence="1">The sequence shown here is derived from an EMBL/GenBank/DDBJ whole genome shotgun (WGS) entry which is preliminary data.</text>
</comment>
<dbReference type="Proteomes" id="UP000679690">
    <property type="component" value="Unassembled WGS sequence"/>
</dbReference>
<sequence>MMDSRDDRIVAEYGDGHTVEDIAARYGLTVAQVYLVVERELRFDAAPQPPPPAYFTAQPSHYYTPPAYTQPPPVPPGYRDVDTIVAEYAAGYDVQWIAFRHGLSVDWVYYLVHQAVQDGSSPT</sequence>